<dbReference type="Proteomes" id="UP001223079">
    <property type="component" value="Unassembled WGS sequence"/>
</dbReference>
<keyword evidence="2" id="KW-0378">Hydrolase</keyword>
<feature type="domain" description="Calcineurin-like phosphoesterase" evidence="1">
    <location>
        <begin position="7"/>
        <end position="199"/>
    </location>
</feature>
<dbReference type="RefSeq" id="WP_307120739.1">
    <property type="nucleotide sequence ID" value="NZ_JAUSTM010000001.1"/>
</dbReference>
<dbReference type="PANTHER" id="PTHR42850:SF4">
    <property type="entry name" value="ZINC-DEPENDENT ENDOPOLYPHOSPHATASE"/>
    <property type="match status" value="1"/>
</dbReference>
<dbReference type="InterPro" id="IPR029052">
    <property type="entry name" value="Metallo-depent_PP-like"/>
</dbReference>
<proteinExistence type="predicted"/>
<evidence type="ECO:0000313" key="3">
    <source>
        <dbReference type="Proteomes" id="UP001223079"/>
    </source>
</evidence>
<dbReference type="EMBL" id="JAUSTM010000001">
    <property type="protein sequence ID" value="MDQ0221498.1"/>
    <property type="molecule type" value="Genomic_DNA"/>
</dbReference>
<comment type="caution">
    <text evidence="2">The sequence shown here is derived from an EMBL/GenBank/DDBJ whole genome shotgun (WGS) entry which is preliminary data.</text>
</comment>
<evidence type="ECO:0000259" key="1">
    <source>
        <dbReference type="Pfam" id="PF00149"/>
    </source>
</evidence>
<protein>
    <submittedName>
        <fullName evidence="2">Serine/threonine protein phosphatase 1</fullName>
        <ecNumber evidence="2">3.1.3.16</ecNumber>
    </submittedName>
</protein>
<dbReference type="Gene3D" id="3.60.21.10">
    <property type="match status" value="1"/>
</dbReference>
<keyword evidence="3" id="KW-1185">Reference proteome</keyword>
<dbReference type="GO" id="GO:0004722">
    <property type="term" value="F:protein serine/threonine phosphatase activity"/>
    <property type="evidence" value="ECO:0007669"/>
    <property type="project" value="UniProtKB-EC"/>
</dbReference>
<name>A0ABT9YNC7_9STRE</name>
<dbReference type="EC" id="3.1.3.16" evidence="2"/>
<sequence length="249" mass="28706">MKEKWFVVGDVHGEFDLLEKLLKHWDEETEDLVFLGDLADRGPKSKDCLLTVMDLVASGRAKCLKGNHEDMLQNWLEDPEQRFLNYLRNGGKETIDDLLYEGASETLSPVELAQAICQTYPDLVSFLESLPYYSENDFCIAVHAGINLDLPDWRQTSDRDFVWMREEFYNHPARPEKLVVFGHTPVQYLHSNAGDTQLWYQNNRLNIDGGAAYQGALHGVVLSSQGIEADYQLFHPQYQWQENLDQDTF</sequence>
<evidence type="ECO:0000313" key="2">
    <source>
        <dbReference type="EMBL" id="MDQ0221498.1"/>
    </source>
</evidence>
<dbReference type="InterPro" id="IPR050126">
    <property type="entry name" value="Ap4A_hydrolase"/>
</dbReference>
<accession>A0ABT9YNC7</accession>
<organism evidence="2 3">
    <name type="scientific">Streptococcus moroccensis</name>
    <dbReference type="NCBI Taxonomy" id="1451356"/>
    <lineage>
        <taxon>Bacteria</taxon>
        <taxon>Bacillati</taxon>
        <taxon>Bacillota</taxon>
        <taxon>Bacilli</taxon>
        <taxon>Lactobacillales</taxon>
        <taxon>Streptococcaceae</taxon>
        <taxon>Streptococcus</taxon>
    </lineage>
</organism>
<dbReference type="Pfam" id="PF00149">
    <property type="entry name" value="Metallophos"/>
    <property type="match status" value="1"/>
</dbReference>
<dbReference type="PANTHER" id="PTHR42850">
    <property type="entry name" value="METALLOPHOSPHOESTERASE"/>
    <property type="match status" value="1"/>
</dbReference>
<dbReference type="InterPro" id="IPR004843">
    <property type="entry name" value="Calcineurin-like_PHP"/>
</dbReference>
<gene>
    <name evidence="2" type="ORF">J2S23_000029</name>
</gene>
<dbReference type="SUPFAM" id="SSF56300">
    <property type="entry name" value="Metallo-dependent phosphatases"/>
    <property type="match status" value="1"/>
</dbReference>
<reference evidence="2 3" key="1">
    <citation type="submission" date="2023-07" db="EMBL/GenBank/DDBJ databases">
        <title>Genomic Encyclopedia of Type Strains, Phase IV (KMG-IV): sequencing the most valuable type-strain genomes for metagenomic binning, comparative biology and taxonomic classification.</title>
        <authorList>
            <person name="Goeker M."/>
        </authorList>
    </citation>
    <scope>NUCLEOTIDE SEQUENCE [LARGE SCALE GENOMIC DNA]</scope>
    <source>
        <strain evidence="2 3">DSM 105143</strain>
    </source>
</reference>